<dbReference type="Gene3D" id="3.30.465.10">
    <property type="match status" value="1"/>
</dbReference>
<evidence type="ECO:0000259" key="8">
    <source>
        <dbReference type="PROSITE" id="PS51387"/>
    </source>
</evidence>
<dbReference type="PANTHER" id="PTHR42973:SF39">
    <property type="entry name" value="FAD-BINDING PCMH-TYPE DOMAIN-CONTAINING PROTEIN"/>
    <property type="match status" value="1"/>
</dbReference>
<dbReference type="InterPro" id="IPR050416">
    <property type="entry name" value="FAD-linked_Oxidoreductase"/>
</dbReference>
<comment type="subcellular location">
    <subcellularLocation>
        <location evidence="2">Peroxisome</location>
    </subcellularLocation>
</comment>
<sequence length="398" mass="44835">MSRGSGLLSGFRGGHSYEEYSFGDNTTFIVDLRHMFEMYVSPDRSWFSIGAGALLGQIAYPLLEQYNLLTPHGTCPTVGITGLATGGGYENMSKLHGLTVDNILEVEIVSPNGSQLIVNEQTYPDLFWALRGAGSDSFGIITKLTFKAYQAPVDYLSSRDTNTKLAIKDGTVVVEAFDIQVGTCTIDVGESDDNAAEAIQRVNHILNKFPTTSLNTTSVIADRYVDFIFRASHPNDVGIEDPSQLPNVTREMFTWRNFHANNLIEIADALRLYNLLVETLDEFQDIIIEMYAFGGAINDMTPLDTSFNHRNGILYLVQAFHNGKATLNPYHPSLDWLTRFYEWTKLVFHHTESYQNYADGTMPDYLERYYGSNLDGLKEIKRKYDPQNIFWHPQSIPV</sequence>
<protein>
    <submittedName>
        <fullName evidence="9">Putative FAD-linked oxidoreductase YgaK</fullName>
    </submittedName>
</protein>
<keyword evidence="4" id="KW-0285">Flavoprotein</keyword>
<dbReference type="EMBL" id="LNIX01000012">
    <property type="protein sequence ID" value="OXA48078.1"/>
    <property type="molecule type" value="Genomic_DNA"/>
</dbReference>
<dbReference type="InterPro" id="IPR016169">
    <property type="entry name" value="FAD-bd_PCMH_sub2"/>
</dbReference>
<dbReference type="OrthoDB" id="8250697at2759"/>
<gene>
    <name evidence="9" type="ORF">Fcan01_17134</name>
</gene>
<feature type="domain" description="FAD-binding PCMH-type" evidence="8">
    <location>
        <begin position="1"/>
        <end position="151"/>
    </location>
</feature>
<name>A0A226DSS9_FOLCA</name>
<evidence type="ECO:0000256" key="5">
    <source>
        <dbReference type="ARBA" id="ARBA00022827"/>
    </source>
</evidence>
<dbReference type="Proteomes" id="UP000198287">
    <property type="component" value="Unassembled WGS sequence"/>
</dbReference>
<comment type="similarity">
    <text evidence="3">Belongs to the oxygen-dependent FAD-linked oxidoreductase family.</text>
</comment>
<evidence type="ECO:0000256" key="1">
    <source>
        <dbReference type="ARBA" id="ARBA00001974"/>
    </source>
</evidence>
<dbReference type="Pfam" id="PF01565">
    <property type="entry name" value="FAD_binding_4"/>
    <property type="match status" value="1"/>
</dbReference>
<proteinExistence type="inferred from homology"/>
<evidence type="ECO:0000256" key="6">
    <source>
        <dbReference type="ARBA" id="ARBA00023002"/>
    </source>
</evidence>
<accession>A0A226DSS9</accession>
<evidence type="ECO:0000313" key="9">
    <source>
        <dbReference type="EMBL" id="OXA48078.1"/>
    </source>
</evidence>
<dbReference type="Pfam" id="PF08031">
    <property type="entry name" value="BBE"/>
    <property type="match status" value="1"/>
</dbReference>
<keyword evidence="5" id="KW-0274">FAD</keyword>
<evidence type="ECO:0000256" key="3">
    <source>
        <dbReference type="ARBA" id="ARBA00005466"/>
    </source>
</evidence>
<comment type="cofactor">
    <cofactor evidence="1">
        <name>FAD</name>
        <dbReference type="ChEBI" id="CHEBI:57692"/>
    </cofactor>
</comment>
<dbReference type="GO" id="GO:0005777">
    <property type="term" value="C:peroxisome"/>
    <property type="evidence" value="ECO:0007669"/>
    <property type="project" value="UniProtKB-SubCell"/>
</dbReference>
<dbReference type="InterPro" id="IPR016166">
    <property type="entry name" value="FAD-bd_PCMH"/>
</dbReference>
<dbReference type="InterPro" id="IPR006094">
    <property type="entry name" value="Oxid_FAD_bind_N"/>
</dbReference>
<dbReference type="GO" id="GO:0071949">
    <property type="term" value="F:FAD binding"/>
    <property type="evidence" value="ECO:0007669"/>
    <property type="project" value="InterPro"/>
</dbReference>
<organism evidence="9 10">
    <name type="scientific">Folsomia candida</name>
    <name type="common">Springtail</name>
    <dbReference type="NCBI Taxonomy" id="158441"/>
    <lineage>
        <taxon>Eukaryota</taxon>
        <taxon>Metazoa</taxon>
        <taxon>Ecdysozoa</taxon>
        <taxon>Arthropoda</taxon>
        <taxon>Hexapoda</taxon>
        <taxon>Collembola</taxon>
        <taxon>Entomobryomorpha</taxon>
        <taxon>Isotomoidea</taxon>
        <taxon>Isotomidae</taxon>
        <taxon>Proisotominae</taxon>
        <taxon>Folsomia</taxon>
    </lineage>
</organism>
<dbReference type="SUPFAM" id="SSF56176">
    <property type="entry name" value="FAD-binding/transporter-associated domain-like"/>
    <property type="match status" value="1"/>
</dbReference>
<keyword evidence="6" id="KW-0560">Oxidoreductase</keyword>
<dbReference type="GO" id="GO:0016491">
    <property type="term" value="F:oxidoreductase activity"/>
    <property type="evidence" value="ECO:0007669"/>
    <property type="project" value="UniProtKB-KW"/>
</dbReference>
<dbReference type="AlphaFoldDB" id="A0A226DSS9"/>
<dbReference type="InterPro" id="IPR016164">
    <property type="entry name" value="FAD-linked_Oxase-like_C"/>
</dbReference>
<reference evidence="9 10" key="1">
    <citation type="submission" date="2015-12" db="EMBL/GenBank/DDBJ databases">
        <title>The genome of Folsomia candida.</title>
        <authorList>
            <person name="Faddeeva A."/>
            <person name="Derks M.F."/>
            <person name="Anvar Y."/>
            <person name="Smit S."/>
            <person name="Van Straalen N."/>
            <person name="Roelofs D."/>
        </authorList>
    </citation>
    <scope>NUCLEOTIDE SEQUENCE [LARGE SCALE GENOMIC DNA]</scope>
    <source>
        <strain evidence="9 10">VU population</strain>
        <tissue evidence="9">Whole body</tissue>
    </source>
</reference>
<comment type="caution">
    <text evidence="9">The sequence shown here is derived from an EMBL/GenBank/DDBJ whole genome shotgun (WGS) entry which is preliminary data.</text>
</comment>
<keyword evidence="7" id="KW-0576">Peroxisome</keyword>
<evidence type="ECO:0000313" key="10">
    <source>
        <dbReference type="Proteomes" id="UP000198287"/>
    </source>
</evidence>
<dbReference type="InterPro" id="IPR012951">
    <property type="entry name" value="BBE"/>
</dbReference>
<dbReference type="SUPFAM" id="SSF55103">
    <property type="entry name" value="FAD-linked oxidases, C-terminal domain"/>
    <property type="match status" value="1"/>
</dbReference>
<evidence type="ECO:0000256" key="2">
    <source>
        <dbReference type="ARBA" id="ARBA00004275"/>
    </source>
</evidence>
<evidence type="ECO:0000256" key="4">
    <source>
        <dbReference type="ARBA" id="ARBA00022630"/>
    </source>
</evidence>
<evidence type="ECO:0000256" key="7">
    <source>
        <dbReference type="ARBA" id="ARBA00023140"/>
    </source>
</evidence>
<keyword evidence="10" id="KW-1185">Reference proteome</keyword>
<dbReference type="PROSITE" id="PS51387">
    <property type="entry name" value="FAD_PCMH"/>
    <property type="match status" value="1"/>
</dbReference>
<dbReference type="InterPro" id="IPR036318">
    <property type="entry name" value="FAD-bd_PCMH-like_sf"/>
</dbReference>
<dbReference type="Gene3D" id="3.40.462.20">
    <property type="match status" value="1"/>
</dbReference>
<dbReference type="PANTHER" id="PTHR42973">
    <property type="entry name" value="BINDING OXIDOREDUCTASE, PUTATIVE (AFU_ORTHOLOGUE AFUA_1G17690)-RELATED"/>
    <property type="match status" value="1"/>
</dbReference>